<dbReference type="InterPro" id="IPR052909">
    <property type="entry name" value="Transposase_6_like"/>
</dbReference>
<proteinExistence type="predicted"/>
<sequence>MVRRHELTDEQWQAIEPLLPPSGANGRPRVDDRRVINGMLFKAKTGVAWRDLPERYGPWKTVYNRFWRWSRNGTLTMLVSRVRVIAEAIDELDREVSVDSSIVRAHQHAAGARRRPAGHTGGPSPRRAHRTS</sequence>
<evidence type="ECO:0000256" key="1">
    <source>
        <dbReference type="SAM" id="MobiDB-lite"/>
    </source>
</evidence>
<dbReference type="PANTHER" id="PTHR46637:SF1">
    <property type="entry name" value="BLL5188 PROTEIN"/>
    <property type="match status" value="1"/>
</dbReference>
<gene>
    <name evidence="3" type="ORF">GCM10023195_01560</name>
</gene>
<evidence type="ECO:0000259" key="2">
    <source>
        <dbReference type="Pfam" id="PF13340"/>
    </source>
</evidence>
<name>A0ABP8TB25_9ACTN</name>
<organism evidence="3 4">
    <name type="scientific">Actinoallomurus liliacearum</name>
    <dbReference type="NCBI Taxonomy" id="1080073"/>
    <lineage>
        <taxon>Bacteria</taxon>
        <taxon>Bacillati</taxon>
        <taxon>Actinomycetota</taxon>
        <taxon>Actinomycetes</taxon>
        <taxon>Streptosporangiales</taxon>
        <taxon>Thermomonosporaceae</taxon>
        <taxon>Actinoallomurus</taxon>
    </lineage>
</organism>
<dbReference type="NCBIfam" id="NF033580">
    <property type="entry name" value="transpos_IS5_3"/>
    <property type="match status" value="1"/>
</dbReference>
<feature type="domain" description="Insertion element IS402-like" evidence="2">
    <location>
        <begin position="7"/>
        <end position="78"/>
    </location>
</feature>
<keyword evidence="4" id="KW-1185">Reference proteome</keyword>
<feature type="region of interest" description="Disordered" evidence="1">
    <location>
        <begin position="104"/>
        <end position="132"/>
    </location>
</feature>
<protein>
    <recommendedName>
        <fullName evidence="2">Insertion element IS402-like domain-containing protein</fullName>
    </recommendedName>
</protein>
<feature type="compositionally biased region" description="Basic residues" evidence="1">
    <location>
        <begin position="105"/>
        <end position="117"/>
    </location>
</feature>
<dbReference type="Pfam" id="PF13340">
    <property type="entry name" value="DUF4096"/>
    <property type="match status" value="1"/>
</dbReference>
<dbReference type="InterPro" id="IPR025161">
    <property type="entry name" value="IS402-like_dom"/>
</dbReference>
<evidence type="ECO:0000313" key="4">
    <source>
        <dbReference type="Proteomes" id="UP001500212"/>
    </source>
</evidence>
<dbReference type="EMBL" id="BAABHJ010000001">
    <property type="protein sequence ID" value="GAA4600893.1"/>
    <property type="molecule type" value="Genomic_DNA"/>
</dbReference>
<accession>A0ABP8TB25</accession>
<comment type="caution">
    <text evidence="3">The sequence shown here is derived from an EMBL/GenBank/DDBJ whole genome shotgun (WGS) entry which is preliminary data.</text>
</comment>
<dbReference type="PANTHER" id="PTHR46637">
    <property type="entry name" value="TIS1421-TRANSPOSASE PROTEIN A"/>
    <property type="match status" value="1"/>
</dbReference>
<reference evidence="4" key="1">
    <citation type="journal article" date="2019" name="Int. J. Syst. Evol. Microbiol.">
        <title>The Global Catalogue of Microorganisms (GCM) 10K type strain sequencing project: providing services to taxonomists for standard genome sequencing and annotation.</title>
        <authorList>
            <consortium name="The Broad Institute Genomics Platform"/>
            <consortium name="The Broad Institute Genome Sequencing Center for Infectious Disease"/>
            <person name="Wu L."/>
            <person name="Ma J."/>
        </authorList>
    </citation>
    <scope>NUCLEOTIDE SEQUENCE [LARGE SCALE GENOMIC DNA]</scope>
    <source>
        <strain evidence="4">JCM 17938</strain>
    </source>
</reference>
<evidence type="ECO:0000313" key="3">
    <source>
        <dbReference type="EMBL" id="GAA4600893.1"/>
    </source>
</evidence>
<dbReference type="Proteomes" id="UP001500212">
    <property type="component" value="Unassembled WGS sequence"/>
</dbReference>